<evidence type="ECO:0000256" key="1">
    <source>
        <dbReference type="PROSITE-ProRule" id="PRU00169"/>
    </source>
</evidence>
<reference evidence="3" key="1">
    <citation type="journal article" date="2020" name="mSystems">
        <title>Genome- and Community-Level Interaction Insights into Carbon Utilization and Element Cycling Functions of Hydrothermarchaeota in Hydrothermal Sediment.</title>
        <authorList>
            <person name="Zhou Z."/>
            <person name="Liu Y."/>
            <person name="Xu W."/>
            <person name="Pan J."/>
            <person name="Luo Z.H."/>
            <person name="Li M."/>
        </authorList>
    </citation>
    <scope>NUCLEOTIDE SEQUENCE [LARGE SCALE GENOMIC DNA]</scope>
    <source>
        <strain evidence="3">HyVt-76</strain>
    </source>
</reference>
<proteinExistence type="predicted"/>
<feature type="domain" description="Response regulatory" evidence="2">
    <location>
        <begin position="9"/>
        <end position="67"/>
    </location>
</feature>
<dbReference type="InterPro" id="IPR011006">
    <property type="entry name" value="CheY-like_superfamily"/>
</dbReference>
<feature type="non-terminal residue" evidence="3">
    <location>
        <position position="67"/>
    </location>
</feature>
<dbReference type="EMBL" id="DRTD01000182">
    <property type="protein sequence ID" value="HHE54623.1"/>
    <property type="molecule type" value="Genomic_DNA"/>
</dbReference>
<evidence type="ECO:0000259" key="2">
    <source>
        <dbReference type="PROSITE" id="PS50110"/>
    </source>
</evidence>
<dbReference type="Proteomes" id="UP000886111">
    <property type="component" value="Unassembled WGS sequence"/>
</dbReference>
<dbReference type="Gene3D" id="3.40.50.2300">
    <property type="match status" value="1"/>
</dbReference>
<comment type="caution">
    <text evidence="3">The sequence shown here is derived from an EMBL/GenBank/DDBJ whole genome shotgun (WGS) entry which is preliminary data.</text>
</comment>
<name>A0A7V5LI40_CALAY</name>
<feature type="modified residue" description="4-aspartylphosphate" evidence="1">
    <location>
        <position position="57"/>
    </location>
</feature>
<evidence type="ECO:0000313" key="3">
    <source>
        <dbReference type="EMBL" id="HHE54623.1"/>
    </source>
</evidence>
<dbReference type="GO" id="GO:0000160">
    <property type="term" value="P:phosphorelay signal transduction system"/>
    <property type="evidence" value="ECO:0007669"/>
    <property type="project" value="InterPro"/>
</dbReference>
<dbReference type="AlphaFoldDB" id="A0A7V5LI40"/>
<dbReference type="PROSITE" id="PS50110">
    <property type="entry name" value="RESPONSE_REGULATORY"/>
    <property type="match status" value="1"/>
</dbReference>
<dbReference type="InterPro" id="IPR001789">
    <property type="entry name" value="Sig_transdc_resp-reg_receiver"/>
</dbReference>
<sequence>MIKQLQNQKILIVEDNVIWQQSFRKWLGNHYVYEFAGDVESAKKIFTRFLPDLVILDLGLPKIELGL</sequence>
<accession>A0A7V5LI40</accession>
<gene>
    <name evidence="3" type="ORF">ENL21_02495</name>
</gene>
<dbReference type="SUPFAM" id="SSF52172">
    <property type="entry name" value="CheY-like"/>
    <property type="match status" value="1"/>
</dbReference>
<keyword evidence="1" id="KW-0597">Phosphoprotein</keyword>
<organism evidence="3">
    <name type="scientific">Caldithrix abyssi</name>
    <dbReference type="NCBI Taxonomy" id="187145"/>
    <lineage>
        <taxon>Bacteria</taxon>
        <taxon>Pseudomonadati</taxon>
        <taxon>Calditrichota</taxon>
        <taxon>Calditrichia</taxon>
        <taxon>Calditrichales</taxon>
        <taxon>Calditrichaceae</taxon>
        <taxon>Caldithrix</taxon>
    </lineage>
</organism>
<protein>
    <submittedName>
        <fullName evidence="3">Response regulator</fullName>
    </submittedName>
</protein>